<gene>
    <name evidence="1" type="ORF">NCTC12227_02074</name>
</gene>
<keyword evidence="2" id="KW-1185">Reference proteome</keyword>
<dbReference type="EMBL" id="LR134516">
    <property type="protein sequence ID" value="VEJ22285.1"/>
    <property type="molecule type" value="Genomic_DNA"/>
</dbReference>
<accession>A0A448UEG2</accession>
<dbReference type="Proteomes" id="UP000268229">
    <property type="component" value="Chromosome"/>
</dbReference>
<protein>
    <recommendedName>
        <fullName evidence="3">Uracil-DNA glycosylase-like domain-containing protein</fullName>
    </recommendedName>
</protein>
<evidence type="ECO:0000313" key="2">
    <source>
        <dbReference type="Proteomes" id="UP000268229"/>
    </source>
</evidence>
<name>A0A448UEG2_9NEIS</name>
<organism evidence="1 2">
    <name type="scientific">Neisseria animaloris</name>
    <dbReference type="NCBI Taxonomy" id="326522"/>
    <lineage>
        <taxon>Bacteria</taxon>
        <taxon>Pseudomonadati</taxon>
        <taxon>Pseudomonadota</taxon>
        <taxon>Betaproteobacteria</taxon>
        <taxon>Neisseriales</taxon>
        <taxon>Neisseriaceae</taxon>
        <taxon>Neisseria</taxon>
    </lineage>
</organism>
<evidence type="ECO:0000313" key="1">
    <source>
        <dbReference type="EMBL" id="VEJ22285.1"/>
    </source>
</evidence>
<dbReference type="AlphaFoldDB" id="A0A448UEG2"/>
<sequence length="261" mass="30032">MLMDSLQAMLVKRYVEILNKAEYQDLLRKTGCKESGFSNVHLGSVPENYEIAEHKILIVGRETRGWLKGKQFDGYCAENVENSISCSRDWMKENLIGKLKRGTRGSTFFNFVRKVAKRSGYDGILWANIFAIDYKKSHPKYSDMFEEIKKLSRELLCAQIDILKPDIILFVSGNGGIKARREYFPNLVGSGESIDGIEKSLLERFFFQDGDYQKIACYRAPHPSTRRPHGKRALKKLIELLPVQMPELEKNKNNQNSHEDC</sequence>
<dbReference type="STRING" id="326522.BWD08_04895"/>
<evidence type="ECO:0008006" key="3">
    <source>
        <dbReference type="Google" id="ProtNLM"/>
    </source>
</evidence>
<dbReference type="KEGG" id="nani:NCTC12227_02074"/>
<proteinExistence type="predicted"/>
<reference evidence="1 2" key="1">
    <citation type="submission" date="2018-12" db="EMBL/GenBank/DDBJ databases">
        <authorList>
            <consortium name="Pathogen Informatics"/>
        </authorList>
    </citation>
    <scope>NUCLEOTIDE SEQUENCE [LARGE SCALE GENOMIC DNA]</scope>
    <source>
        <strain evidence="1 2">NCTC12227</strain>
    </source>
</reference>